<sequence>MNPALKTARKNVESIRKFVNNEVRLGADMDEAVEQAIAKYYSMRSEDAQADIFAAIRHVFDEHPHDGIGRKLALTEALRRYEIGRIHG</sequence>
<evidence type="ECO:0000313" key="1">
    <source>
        <dbReference type="EMBL" id="UNY50194.1"/>
    </source>
</evidence>
<dbReference type="Proteomes" id="UP000832073">
    <property type="component" value="Segment"/>
</dbReference>
<keyword evidence="2" id="KW-1185">Reference proteome</keyword>
<organism evidence="1 2">
    <name type="scientific">Stenotrophomonas phage vB_SmeS_BUCT700</name>
    <dbReference type="NCBI Taxonomy" id="2924895"/>
    <lineage>
        <taxon>Viruses</taxon>
        <taxon>Duplodnaviria</taxon>
        <taxon>Heunggongvirae</taxon>
        <taxon>Uroviricota</taxon>
        <taxon>Caudoviricetes</taxon>
        <taxon>Autographivirales</taxon>
        <taxon>Autonotataviridae</taxon>
        <taxon>Gujervirinae</taxon>
        <taxon>Smasvirus</taxon>
        <taxon>Smasvirus BUCT700</taxon>
    </lineage>
</organism>
<protein>
    <submittedName>
        <fullName evidence="1">Uncharacterized protein</fullName>
    </submittedName>
</protein>
<evidence type="ECO:0000313" key="2">
    <source>
        <dbReference type="Proteomes" id="UP000832073"/>
    </source>
</evidence>
<accession>A0AAE9GB98</accession>
<dbReference type="EMBL" id="OM735686">
    <property type="protein sequence ID" value="UNY50194.1"/>
    <property type="molecule type" value="Genomic_DNA"/>
</dbReference>
<reference evidence="1" key="1">
    <citation type="submission" date="2022-02" db="EMBL/GenBank/DDBJ databases">
        <authorList>
            <person name="Pu M."/>
            <person name="Li Y."/>
            <person name="Han P."/>
            <person name="Fan H."/>
            <person name="Tong Y."/>
        </authorList>
    </citation>
    <scope>NUCLEOTIDE SEQUENCE</scope>
</reference>
<proteinExistence type="predicted"/>
<name>A0AAE9GB98_9CAUD</name>